<gene>
    <name evidence="2" type="ORF">RhiirA4_467850</name>
</gene>
<keyword evidence="1" id="KW-0175">Coiled coil</keyword>
<comment type="caution">
    <text evidence="2">The sequence shown here is derived from an EMBL/GenBank/DDBJ whole genome shotgun (WGS) entry which is preliminary data.</text>
</comment>
<keyword evidence="3" id="KW-1185">Reference proteome</keyword>
<proteinExistence type="predicted"/>
<dbReference type="EMBL" id="LLXI01000957">
    <property type="protein sequence ID" value="PKY51038.1"/>
    <property type="molecule type" value="Genomic_DNA"/>
</dbReference>
<dbReference type="AlphaFoldDB" id="A0A2I1GWM8"/>
<dbReference type="Proteomes" id="UP000234323">
    <property type="component" value="Unassembled WGS sequence"/>
</dbReference>
<protein>
    <submittedName>
        <fullName evidence="2">Uncharacterized protein</fullName>
    </submittedName>
</protein>
<evidence type="ECO:0000313" key="2">
    <source>
        <dbReference type="EMBL" id="PKY51038.1"/>
    </source>
</evidence>
<feature type="coiled-coil region" evidence="1">
    <location>
        <begin position="10"/>
        <end position="45"/>
    </location>
</feature>
<evidence type="ECO:0000313" key="3">
    <source>
        <dbReference type="Proteomes" id="UP000234323"/>
    </source>
</evidence>
<accession>A0A2I1GWM8</accession>
<name>A0A2I1GWM8_9GLOM</name>
<evidence type="ECO:0000256" key="1">
    <source>
        <dbReference type="SAM" id="Coils"/>
    </source>
</evidence>
<sequence length="110" mass="12694">MSTTQSRDALKELNAKLLAEICELLEARNAEIPELRKKVAESKAENAKLSHFIEENARHDAENVEHELLKQRISGLRIRMLSLRLRISRLNSSTTRLLCQLNGIYLLEVW</sequence>
<organism evidence="2 3">
    <name type="scientific">Rhizophagus irregularis</name>
    <dbReference type="NCBI Taxonomy" id="588596"/>
    <lineage>
        <taxon>Eukaryota</taxon>
        <taxon>Fungi</taxon>
        <taxon>Fungi incertae sedis</taxon>
        <taxon>Mucoromycota</taxon>
        <taxon>Glomeromycotina</taxon>
        <taxon>Glomeromycetes</taxon>
        <taxon>Glomerales</taxon>
        <taxon>Glomeraceae</taxon>
        <taxon>Rhizophagus</taxon>
    </lineage>
</organism>
<reference evidence="2 3" key="1">
    <citation type="submission" date="2015-10" db="EMBL/GenBank/DDBJ databases">
        <title>Genome analyses suggest a sexual origin of heterokaryosis in a supposedly ancient asexual fungus.</title>
        <authorList>
            <person name="Ropars J."/>
            <person name="Sedzielewska K."/>
            <person name="Noel J."/>
            <person name="Charron P."/>
            <person name="Farinelli L."/>
            <person name="Marton T."/>
            <person name="Kruger M."/>
            <person name="Pelin A."/>
            <person name="Brachmann A."/>
            <person name="Corradi N."/>
        </authorList>
    </citation>
    <scope>NUCLEOTIDE SEQUENCE [LARGE SCALE GENOMIC DNA]</scope>
    <source>
        <strain evidence="2 3">A4</strain>
    </source>
</reference>